<protein>
    <recommendedName>
        <fullName evidence="4">Spindle pole body component</fullName>
    </recommendedName>
</protein>
<gene>
    <name evidence="2" type="ORF">EAE98_010280</name>
</gene>
<organism evidence="2 3">
    <name type="scientific">Botrytis deweyae</name>
    <dbReference type="NCBI Taxonomy" id="2478750"/>
    <lineage>
        <taxon>Eukaryota</taxon>
        <taxon>Fungi</taxon>
        <taxon>Dikarya</taxon>
        <taxon>Ascomycota</taxon>
        <taxon>Pezizomycotina</taxon>
        <taxon>Leotiomycetes</taxon>
        <taxon>Helotiales</taxon>
        <taxon>Sclerotiniaceae</taxon>
        <taxon>Botrytis</taxon>
    </lineage>
</organism>
<keyword evidence="3" id="KW-1185">Reference proteome</keyword>
<dbReference type="GeneID" id="62237051"/>
<feature type="region of interest" description="Disordered" evidence="1">
    <location>
        <begin position="36"/>
        <end position="63"/>
    </location>
</feature>
<dbReference type="RefSeq" id="XP_038805693.1">
    <property type="nucleotide sequence ID" value="XM_038957901.1"/>
</dbReference>
<sequence length="185" mass="21461">MLRGALSPQTWNAVLDFRYDEDDDFKLIDKVTEKSEVLRSEHERSNTSSSSVPGPNNKNTDTSETFYPQIIQAPHIMPGLFAEIRTTCLSFYVIRHLTDYQFSKFQSTEKVPTIHQLAARKAIQEIEQSRGWMHSQTTSETQTLVEKEIVRLGERFQIMNKLYSFVAVRSSDEEILNKKLFKHKS</sequence>
<evidence type="ECO:0000313" key="3">
    <source>
        <dbReference type="Proteomes" id="UP000783213"/>
    </source>
</evidence>
<feature type="compositionally biased region" description="Polar residues" evidence="1">
    <location>
        <begin position="52"/>
        <end position="63"/>
    </location>
</feature>
<accession>A0ABQ7I8Z8</accession>
<reference evidence="2 3" key="1">
    <citation type="journal article" date="2020" name="Genome Biol. Evol.">
        <title>Comparative genomics of Sclerotiniaceae.</title>
        <authorList>
            <person name="Valero Jimenez C.A."/>
            <person name="Steentjes M."/>
            <person name="Scholten O.E."/>
            <person name="Van Kan J.A.L."/>
        </authorList>
    </citation>
    <scope>NUCLEOTIDE SEQUENCE [LARGE SCALE GENOMIC DNA]</scope>
    <source>
        <strain evidence="2 3">B1</strain>
    </source>
</reference>
<name>A0ABQ7I8Z8_9HELO</name>
<comment type="caution">
    <text evidence="2">The sequence shown here is derived from an EMBL/GenBank/DDBJ whole genome shotgun (WGS) entry which is preliminary data.</text>
</comment>
<dbReference type="Proteomes" id="UP000783213">
    <property type="component" value="Unassembled WGS sequence"/>
</dbReference>
<evidence type="ECO:0000313" key="2">
    <source>
        <dbReference type="EMBL" id="KAF7917175.1"/>
    </source>
</evidence>
<dbReference type="PANTHER" id="PTHR45737:SF6">
    <property type="entry name" value="VON WILLEBRAND FACTOR A DOMAIN-CONTAINING PROTEIN 5A"/>
    <property type="match status" value="1"/>
</dbReference>
<dbReference type="EMBL" id="RCSX01000035">
    <property type="protein sequence ID" value="KAF7917175.1"/>
    <property type="molecule type" value="Genomic_DNA"/>
</dbReference>
<evidence type="ECO:0008006" key="4">
    <source>
        <dbReference type="Google" id="ProtNLM"/>
    </source>
</evidence>
<dbReference type="PANTHER" id="PTHR45737">
    <property type="entry name" value="VON WILLEBRAND FACTOR A DOMAIN-CONTAINING PROTEIN 5A"/>
    <property type="match status" value="1"/>
</dbReference>
<evidence type="ECO:0000256" key="1">
    <source>
        <dbReference type="SAM" id="MobiDB-lite"/>
    </source>
</evidence>
<proteinExistence type="predicted"/>
<feature type="compositionally biased region" description="Basic and acidic residues" evidence="1">
    <location>
        <begin position="36"/>
        <end position="45"/>
    </location>
</feature>